<protein>
    <submittedName>
        <fullName evidence="10">ARM repeat-containing protein</fullName>
    </submittedName>
</protein>
<keyword evidence="5" id="KW-0493">Microtubule</keyword>
<feature type="compositionally biased region" description="Polar residues" evidence="8">
    <location>
        <begin position="513"/>
        <end position="523"/>
    </location>
</feature>
<organism evidence="10 11">
    <name type="scientific">Hyaloscypha hepaticicola</name>
    <dbReference type="NCBI Taxonomy" id="2082293"/>
    <lineage>
        <taxon>Eukaryota</taxon>
        <taxon>Fungi</taxon>
        <taxon>Dikarya</taxon>
        <taxon>Ascomycota</taxon>
        <taxon>Pezizomycotina</taxon>
        <taxon>Leotiomycetes</taxon>
        <taxon>Helotiales</taxon>
        <taxon>Hyaloscyphaceae</taxon>
        <taxon>Hyaloscypha</taxon>
    </lineage>
</organism>
<dbReference type="EMBL" id="KZ613475">
    <property type="protein sequence ID" value="PMD23129.1"/>
    <property type="molecule type" value="Genomic_DNA"/>
</dbReference>
<comment type="function">
    <text evidence="7">Microtubule binding protein that promotes the stabilization of dynamic microtubules. Required for mitotic spindle formation.</text>
</comment>
<dbReference type="InterPro" id="IPR011989">
    <property type="entry name" value="ARM-like"/>
</dbReference>
<dbReference type="GO" id="GO:1990023">
    <property type="term" value="C:mitotic spindle midzone"/>
    <property type="evidence" value="ECO:0007669"/>
    <property type="project" value="TreeGrafter"/>
</dbReference>
<gene>
    <name evidence="10" type="ORF">NA56DRAFT_622717</name>
</gene>
<dbReference type="Proteomes" id="UP000235672">
    <property type="component" value="Unassembled WGS sequence"/>
</dbReference>
<dbReference type="GO" id="GO:0060172">
    <property type="term" value="P:astral microtubule depolymerization"/>
    <property type="evidence" value="ECO:0007669"/>
    <property type="project" value="TreeGrafter"/>
</dbReference>
<feature type="domain" description="TOG" evidence="9">
    <location>
        <begin position="282"/>
        <end position="520"/>
    </location>
</feature>
<comment type="subunit">
    <text evidence="3">Interacts with microtubules.</text>
</comment>
<name>A0A2J6QA37_9HELO</name>
<dbReference type="PANTHER" id="PTHR21567:SF9">
    <property type="entry name" value="CLIP-ASSOCIATING PROTEIN"/>
    <property type="match status" value="1"/>
</dbReference>
<feature type="domain" description="TOG" evidence="9">
    <location>
        <begin position="3"/>
        <end position="232"/>
    </location>
</feature>
<dbReference type="STRING" id="1745343.A0A2J6QA37"/>
<keyword evidence="6" id="KW-0498">Mitosis</keyword>
<dbReference type="GO" id="GO:0005881">
    <property type="term" value="C:cytoplasmic microtubule"/>
    <property type="evidence" value="ECO:0007669"/>
    <property type="project" value="TreeGrafter"/>
</dbReference>
<dbReference type="PANTHER" id="PTHR21567">
    <property type="entry name" value="CLASP"/>
    <property type="match status" value="1"/>
</dbReference>
<feature type="region of interest" description="Disordered" evidence="8">
    <location>
        <begin position="510"/>
        <end position="544"/>
    </location>
</feature>
<reference evidence="10 11" key="1">
    <citation type="submission" date="2016-05" db="EMBL/GenBank/DDBJ databases">
        <title>A degradative enzymes factory behind the ericoid mycorrhizal symbiosis.</title>
        <authorList>
            <consortium name="DOE Joint Genome Institute"/>
            <person name="Martino E."/>
            <person name="Morin E."/>
            <person name="Grelet G."/>
            <person name="Kuo A."/>
            <person name="Kohler A."/>
            <person name="Daghino S."/>
            <person name="Barry K."/>
            <person name="Choi C."/>
            <person name="Cichocki N."/>
            <person name="Clum A."/>
            <person name="Copeland A."/>
            <person name="Hainaut M."/>
            <person name="Haridas S."/>
            <person name="Labutti K."/>
            <person name="Lindquist E."/>
            <person name="Lipzen A."/>
            <person name="Khouja H.-R."/>
            <person name="Murat C."/>
            <person name="Ohm R."/>
            <person name="Olson A."/>
            <person name="Spatafora J."/>
            <person name="Veneault-Fourrey C."/>
            <person name="Henrissat B."/>
            <person name="Grigoriev I."/>
            <person name="Martin F."/>
            <person name="Perotto S."/>
        </authorList>
    </citation>
    <scope>NUCLEOTIDE SEQUENCE [LARGE SCALE GENOMIC DNA]</scope>
    <source>
        <strain evidence="10 11">UAMH 7357</strain>
    </source>
</reference>
<evidence type="ECO:0000259" key="9">
    <source>
        <dbReference type="SMART" id="SM01349"/>
    </source>
</evidence>
<dbReference type="SMART" id="SM01349">
    <property type="entry name" value="TOG"/>
    <property type="match status" value="2"/>
</dbReference>
<dbReference type="GO" id="GO:0008017">
    <property type="term" value="F:microtubule binding"/>
    <property type="evidence" value="ECO:0007669"/>
    <property type="project" value="TreeGrafter"/>
</dbReference>
<keyword evidence="6" id="KW-0131">Cell cycle</keyword>
<evidence type="ECO:0000256" key="4">
    <source>
        <dbReference type="ARBA" id="ARBA00022618"/>
    </source>
</evidence>
<feature type="compositionally biased region" description="Low complexity" evidence="8">
    <location>
        <begin position="580"/>
        <end position="593"/>
    </location>
</feature>
<evidence type="ECO:0000256" key="7">
    <source>
        <dbReference type="ARBA" id="ARBA00024889"/>
    </source>
</evidence>
<dbReference type="OrthoDB" id="46159at2759"/>
<evidence type="ECO:0000256" key="5">
    <source>
        <dbReference type="ARBA" id="ARBA00022701"/>
    </source>
</evidence>
<evidence type="ECO:0000256" key="1">
    <source>
        <dbReference type="ARBA" id="ARBA00004186"/>
    </source>
</evidence>
<evidence type="ECO:0000313" key="11">
    <source>
        <dbReference type="Proteomes" id="UP000235672"/>
    </source>
</evidence>
<dbReference type="GO" id="GO:0051301">
    <property type="term" value="P:cell division"/>
    <property type="evidence" value="ECO:0007669"/>
    <property type="project" value="UniProtKB-KW"/>
</dbReference>
<evidence type="ECO:0000256" key="8">
    <source>
        <dbReference type="SAM" id="MobiDB-lite"/>
    </source>
</evidence>
<dbReference type="GO" id="GO:0005815">
    <property type="term" value="C:microtubule organizing center"/>
    <property type="evidence" value="ECO:0007669"/>
    <property type="project" value="TreeGrafter"/>
</dbReference>
<evidence type="ECO:0000256" key="6">
    <source>
        <dbReference type="ARBA" id="ARBA00022776"/>
    </source>
</evidence>
<dbReference type="GO" id="GO:0090307">
    <property type="term" value="P:mitotic spindle assembly"/>
    <property type="evidence" value="ECO:0007669"/>
    <property type="project" value="TreeGrafter"/>
</dbReference>
<dbReference type="InterPro" id="IPR024395">
    <property type="entry name" value="CLASP_N_dom"/>
</dbReference>
<dbReference type="InterPro" id="IPR016024">
    <property type="entry name" value="ARM-type_fold"/>
</dbReference>
<evidence type="ECO:0000256" key="2">
    <source>
        <dbReference type="ARBA" id="ARBA00009549"/>
    </source>
</evidence>
<keyword evidence="11" id="KW-1185">Reference proteome</keyword>
<accession>A0A2J6QA37</accession>
<comment type="similarity">
    <text evidence="2">Belongs to the CLASP family.</text>
</comment>
<evidence type="ECO:0000256" key="3">
    <source>
        <dbReference type="ARBA" id="ARBA00011375"/>
    </source>
</evidence>
<keyword evidence="4" id="KW-0132">Cell division</keyword>
<proteinExistence type="inferred from homology"/>
<dbReference type="SUPFAM" id="SSF48371">
    <property type="entry name" value="ARM repeat"/>
    <property type="match status" value="1"/>
</dbReference>
<dbReference type="AlphaFoldDB" id="A0A2J6QA37"/>
<dbReference type="Pfam" id="PF12348">
    <property type="entry name" value="CLASP_N"/>
    <property type="match status" value="2"/>
</dbReference>
<dbReference type="Gene3D" id="1.25.10.10">
    <property type="entry name" value="Leucine-rich Repeat Variant"/>
    <property type="match status" value="3"/>
</dbReference>
<comment type="subcellular location">
    <subcellularLocation>
        <location evidence="1">Cytoplasm</location>
        <location evidence="1">Cytoskeleton</location>
        <location evidence="1">Spindle</location>
    </subcellularLocation>
</comment>
<feature type="compositionally biased region" description="Low complexity" evidence="8">
    <location>
        <begin position="653"/>
        <end position="730"/>
    </location>
</feature>
<dbReference type="InterPro" id="IPR034085">
    <property type="entry name" value="TOG"/>
</dbReference>
<sequence>MGEKINEEQVANLQAILRTDASIDAKVNQINNVKSGIKQNNVPEPCVLPLFEATRSSMTSQHAAIVNAGFSTLNHLLTRLSRQEPKYVAKEAGRTLPLVIEKMGDQKEKYRQLAAQCLTTFWKVAPMDVERIVKNAGMVGKNPRMKEASMHWLVQMHQENGMPFKSFVSTLMDLLEDADGMVRDTARNSVIALFQNAPNAAKSDLKKQLKNFNVRPTIVAAITATLGPSSGAPEPAEPIAEIPSRPTFTNSVSSVSSVRPSTPVIEARVEQVEPSYVNTQRELEDTFRDMYPFFEGKESEQNWLKREQSCTKLRRLNAGNAPSDFHDAFLVGIKGLLDGILKAVNSLRTSLSKEGCSVVQEIARTAGPGLDPMVEILLQNLIKLCGGTKKISSQQGNVTVDIIISKVSYNIRIMQHIFAATQDKNVQPRTYATGWLKTLLKKEAHHKSHLEHSGGLDLIEKCIKKGLADANPGVRESMRSTFWTFAQIWPAKADAIMATLDATQARLLENAPDNPNSPKQTETVAVRPGLGFSKSTTGPPKPSLRETMMAQKKAVLANKNIPARPGSAMSSFSPMRIVSTSSNASASSTTSEAGPVRPRPESTTVAHGGLSVAPMRPTKFRPAPRPELTTRPATAGPYSVRRPGHGPTNSDGTSPSTSRTTTKARTPSASSTSPPKRPTTRPNTSHSSHASQSSHASPVRSTVSKVAASPRASPAKPKPSYNSLTSSSPSKADEDFTMVVPSLTGLKGPHPQSVPLTIESSDDDEAVTPLKSMKVYEDPFSSTDDQTTPRPAITALVLEEVAVNEDASNLARNGMNGMNGMNDLETAKVVPNSPERMKQNSRLLDSGITKIKAKSLDVHGFRKLQALIKDNKAAWSDEKFDVLLLGLFEYLEAPLASLPTEKVQDVKAQILATIKLMYKKDRDAFRPHVHKGLESILATRSCYDARAHIVSGLELLADELVTLADPRQTTNKITSQLQHEKMTLEGCRTLSMGLHVLKELLDAKKDFVPTDKEVEEMCKLAARCLESPESGVRMDAVQLCVSIHSRVGETKFWDALGGVKDDPKSLITYYIVRRQRELAAST</sequence>
<dbReference type="GO" id="GO:0005876">
    <property type="term" value="C:spindle microtubule"/>
    <property type="evidence" value="ECO:0007669"/>
    <property type="project" value="TreeGrafter"/>
</dbReference>
<evidence type="ECO:0000313" key="10">
    <source>
        <dbReference type="EMBL" id="PMD23129.1"/>
    </source>
</evidence>
<feature type="region of interest" description="Disordered" evidence="8">
    <location>
        <begin position="580"/>
        <end position="734"/>
    </location>
</feature>